<dbReference type="NCBIfam" id="TIGR02241">
    <property type="entry name" value="conserved hypothetical phage tail region protein"/>
    <property type="match status" value="1"/>
</dbReference>
<dbReference type="EMBL" id="JACHNB010000001">
    <property type="protein sequence ID" value="MBB4744082.1"/>
    <property type="molecule type" value="Genomic_DNA"/>
</dbReference>
<organism evidence="1 2">
    <name type="scientific">Actinoplanes octamycinicus</name>
    <dbReference type="NCBI Taxonomy" id="135948"/>
    <lineage>
        <taxon>Bacteria</taxon>
        <taxon>Bacillati</taxon>
        <taxon>Actinomycetota</taxon>
        <taxon>Actinomycetes</taxon>
        <taxon>Micromonosporales</taxon>
        <taxon>Micromonosporaceae</taxon>
        <taxon>Actinoplanes</taxon>
    </lineage>
</organism>
<evidence type="ECO:0000313" key="2">
    <source>
        <dbReference type="Proteomes" id="UP000546162"/>
    </source>
</evidence>
<keyword evidence="2" id="KW-1185">Reference proteome</keyword>
<dbReference type="PANTHER" id="PTHR38009:SF1">
    <property type="entry name" value="CONSERVED HYPOTHETICAL PHAGE TAIL PROTEIN"/>
    <property type="match status" value="1"/>
</dbReference>
<dbReference type="RefSeq" id="WP_185044295.1">
    <property type="nucleotide sequence ID" value="NZ_BAABFG010000005.1"/>
</dbReference>
<proteinExistence type="predicted"/>
<accession>A0A7W7H5L8</accession>
<protein>
    <submittedName>
        <fullName evidence="1">Phage tail-like protein</fullName>
    </submittedName>
</protein>
<dbReference type="Pfam" id="PF06841">
    <property type="entry name" value="Phage_T4_gp19"/>
    <property type="match status" value="1"/>
</dbReference>
<dbReference type="InterPro" id="IPR011747">
    <property type="entry name" value="CHP02241"/>
</dbReference>
<comment type="caution">
    <text evidence="1">The sequence shown here is derived from an EMBL/GenBank/DDBJ whole genome shotgun (WGS) entry which is preliminary data.</text>
</comment>
<dbReference type="GO" id="GO:0005198">
    <property type="term" value="F:structural molecule activity"/>
    <property type="evidence" value="ECO:0007669"/>
    <property type="project" value="InterPro"/>
</dbReference>
<sequence>MPLGVRVDPFFAHSFLVEIDQVAQAGFQQVSGLETTTAPVPYREGNDPPTMRQLAGLVTYPAIVLRWGITTSAAFWQWRERAMTGRIERRNGSIVLLDELGQEQVRWNFVGGWPSKWTGPALNATANEVAIESVEITHEGLVRA</sequence>
<gene>
    <name evidence="1" type="ORF">BJY16_007541</name>
</gene>
<evidence type="ECO:0000313" key="1">
    <source>
        <dbReference type="EMBL" id="MBB4744082.1"/>
    </source>
</evidence>
<dbReference type="PANTHER" id="PTHR38009">
    <property type="entry name" value="CONSERVED HYPOTHETICAL PHAGE TAIL PROTEIN"/>
    <property type="match status" value="1"/>
</dbReference>
<dbReference type="Proteomes" id="UP000546162">
    <property type="component" value="Unassembled WGS sequence"/>
</dbReference>
<dbReference type="InterPro" id="IPR010667">
    <property type="entry name" value="Phage_T4_Gp19"/>
</dbReference>
<dbReference type="AlphaFoldDB" id="A0A7W7H5L8"/>
<name>A0A7W7H5L8_9ACTN</name>
<reference evidence="1 2" key="1">
    <citation type="submission" date="2020-08" db="EMBL/GenBank/DDBJ databases">
        <title>Sequencing the genomes of 1000 actinobacteria strains.</title>
        <authorList>
            <person name="Klenk H.-P."/>
        </authorList>
    </citation>
    <scope>NUCLEOTIDE SEQUENCE [LARGE SCALE GENOMIC DNA]</scope>
    <source>
        <strain evidence="1 2">DSM 45809</strain>
    </source>
</reference>